<reference evidence="6" key="1">
    <citation type="submission" date="2020-05" db="EMBL/GenBank/DDBJ databases">
        <authorList>
            <person name="Chiriac C."/>
            <person name="Salcher M."/>
            <person name="Ghai R."/>
            <person name="Kavagutti S V."/>
        </authorList>
    </citation>
    <scope>NUCLEOTIDE SEQUENCE</scope>
</reference>
<evidence type="ECO:0000256" key="4">
    <source>
        <dbReference type="SAM" id="Phobius"/>
    </source>
</evidence>
<keyword evidence="2" id="KW-0697">Rotamase</keyword>
<evidence type="ECO:0000259" key="5">
    <source>
        <dbReference type="PROSITE" id="PS50072"/>
    </source>
</evidence>
<name>A0A6J6IYG7_9ZZZZ</name>
<proteinExistence type="predicted"/>
<dbReference type="Pfam" id="PF00160">
    <property type="entry name" value="Pro_isomerase"/>
    <property type="match status" value="1"/>
</dbReference>
<feature type="domain" description="PPIase cyclophilin-type" evidence="5">
    <location>
        <begin position="96"/>
        <end position="255"/>
    </location>
</feature>
<keyword evidence="4" id="KW-0472">Membrane</keyword>
<evidence type="ECO:0000313" key="6">
    <source>
        <dbReference type="EMBL" id="CAB4629631.1"/>
    </source>
</evidence>
<dbReference type="SUPFAM" id="SSF50891">
    <property type="entry name" value="Cyclophilin-like"/>
    <property type="match status" value="1"/>
</dbReference>
<dbReference type="InterPro" id="IPR002130">
    <property type="entry name" value="Cyclophilin-type_PPIase_dom"/>
</dbReference>
<keyword evidence="3" id="KW-0413">Isomerase</keyword>
<organism evidence="6">
    <name type="scientific">freshwater metagenome</name>
    <dbReference type="NCBI Taxonomy" id="449393"/>
    <lineage>
        <taxon>unclassified sequences</taxon>
        <taxon>metagenomes</taxon>
        <taxon>ecological metagenomes</taxon>
    </lineage>
</organism>
<evidence type="ECO:0000256" key="1">
    <source>
        <dbReference type="ARBA" id="ARBA00013194"/>
    </source>
</evidence>
<gene>
    <name evidence="6" type="ORF">UFOPK2032_00496</name>
</gene>
<feature type="transmembrane region" description="Helical" evidence="4">
    <location>
        <begin position="38"/>
        <end position="58"/>
    </location>
</feature>
<dbReference type="EMBL" id="CAEZVM010000012">
    <property type="protein sequence ID" value="CAB4629631.1"/>
    <property type="molecule type" value="Genomic_DNA"/>
</dbReference>
<dbReference type="InterPro" id="IPR044665">
    <property type="entry name" value="E_coli_cyclophilin_A-like"/>
</dbReference>
<dbReference type="Gene3D" id="2.40.100.10">
    <property type="entry name" value="Cyclophilin-like"/>
    <property type="match status" value="1"/>
</dbReference>
<evidence type="ECO:0000256" key="3">
    <source>
        <dbReference type="ARBA" id="ARBA00023235"/>
    </source>
</evidence>
<keyword evidence="4" id="KW-0812">Transmembrane</keyword>
<dbReference type="AlphaFoldDB" id="A0A6J6IYG7"/>
<dbReference type="PANTHER" id="PTHR43246">
    <property type="entry name" value="PEPTIDYL-PROLYL CIS-TRANS ISOMERASE CYP38, CHLOROPLASTIC"/>
    <property type="match status" value="1"/>
</dbReference>
<protein>
    <recommendedName>
        <fullName evidence="1">peptidylprolyl isomerase</fullName>
        <ecNumber evidence="1">5.2.1.8</ecNumber>
    </recommendedName>
</protein>
<accession>A0A6J6IYG7</accession>
<dbReference type="InterPro" id="IPR029000">
    <property type="entry name" value="Cyclophilin-like_dom_sf"/>
</dbReference>
<keyword evidence="4" id="KW-1133">Transmembrane helix</keyword>
<evidence type="ECO:0000256" key="2">
    <source>
        <dbReference type="ARBA" id="ARBA00023110"/>
    </source>
</evidence>
<dbReference type="EC" id="5.2.1.8" evidence="1"/>
<dbReference type="GO" id="GO:0003755">
    <property type="term" value="F:peptidyl-prolyl cis-trans isomerase activity"/>
    <property type="evidence" value="ECO:0007669"/>
    <property type="project" value="UniProtKB-KW"/>
</dbReference>
<dbReference type="PROSITE" id="PS50072">
    <property type="entry name" value="CSA_PPIASE_2"/>
    <property type="match status" value="1"/>
</dbReference>
<sequence length="256" mass="26351">MSTQKKIANAASSRLSSFQAKQTLETSKASRRKSDNRLAVMLAGGAIALALVGQLAYFNFGPGSVTDTATDTTEVPPVENSELVPDIALAESRIWTGSMNVGDASLELELDGVSAPQAVANFISLSQSGFFEGVSCHRLVTDGIYVLQCGDPDGTGGGGPGYNFGPIENAPSDDLYTSGSLAMARVGGDGSSMGSQFFIVYQDSTIPSDKAGGYTIFGKITNGLDQLEPIISAGVEGGASDGPPALETILGAIQLR</sequence>